<dbReference type="GO" id="GO:0006508">
    <property type="term" value="P:proteolysis"/>
    <property type="evidence" value="ECO:0007669"/>
    <property type="project" value="UniProtKB-KW"/>
</dbReference>
<proteinExistence type="predicted"/>
<comment type="subcellular location">
    <subcellularLocation>
        <location evidence="1">Membrane</location>
        <topology evidence="1">Multi-pass membrane protein</topology>
    </subcellularLocation>
</comment>
<feature type="transmembrane region" description="Helical" evidence="5">
    <location>
        <begin position="161"/>
        <end position="189"/>
    </location>
</feature>
<evidence type="ECO:0000256" key="5">
    <source>
        <dbReference type="SAM" id="Phobius"/>
    </source>
</evidence>
<keyword evidence="8" id="KW-1185">Reference proteome</keyword>
<feature type="domain" description="NnrU" evidence="6">
    <location>
        <begin position="15"/>
        <end position="248"/>
    </location>
</feature>
<evidence type="ECO:0000256" key="4">
    <source>
        <dbReference type="ARBA" id="ARBA00023136"/>
    </source>
</evidence>
<accession>A0AAD5UK98</accession>
<evidence type="ECO:0000313" key="7">
    <source>
        <dbReference type="EMBL" id="KAJ3260324.1"/>
    </source>
</evidence>
<keyword evidence="4 5" id="KW-0472">Membrane</keyword>
<keyword evidence="3 5" id="KW-1133">Transmembrane helix</keyword>
<dbReference type="Proteomes" id="UP001210925">
    <property type="component" value="Unassembled WGS sequence"/>
</dbReference>
<dbReference type="GO" id="GO:0016020">
    <property type="term" value="C:membrane"/>
    <property type="evidence" value="ECO:0007669"/>
    <property type="project" value="UniProtKB-SubCell"/>
</dbReference>
<protein>
    <submittedName>
        <fullName evidence="7">CAAX prenyl protease</fullName>
    </submittedName>
</protein>
<evidence type="ECO:0000256" key="1">
    <source>
        <dbReference type="ARBA" id="ARBA00004141"/>
    </source>
</evidence>
<organism evidence="7 8">
    <name type="scientific">Boothiomyces macroporosus</name>
    <dbReference type="NCBI Taxonomy" id="261099"/>
    <lineage>
        <taxon>Eukaryota</taxon>
        <taxon>Fungi</taxon>
        <taxon>Fungi incertae sedis</taxon>
        <taxon>Chytridiomycota</taxon>
        <taxon>Chytridiomycota incertae sedis</taxon>
        <taxon>Chytridiomycetes</taxon>
        <taxon>Rhizophydiales</taxon>
        <taxon>Terramycetaceae</taxon>
        <taxon>Boothiomyces</taxon>
    </lineage>
</organism>
<gene>
    <name evidence="7" type="primary">RCE1</name>
    <name evidence="7" type="ORF">HK103_000959</name>
</gene>
<reference evidence="7" key="1">
    <citation type="submission" date="2020-05" db="EMBL/GenBank/DDBJ databases">
        <title>Phylogenomic resolution of chytrid fungi.</title>
        <authorList>
            <person name="Stajich J.E."/>
            <person name="Amses K."/>
            <person name="Simmons R."/>
            <person name="Seto K."/>
            <person name="Myers J."/>
            <person name="Bonds A."/>
            <person name="Quandt C.A."/>
            <person name="Barry K."/>
            <person name="Liu P."/>
            <person name="Grigoriev I."/>
            <person name="Longcore J.E."/>
            <person name="James T.Y."/>
        </authorList>
    </citation>
    <scope>NUCLEOTIDE SEQUENCE</scope>
    <source>
        <strain evidence="7">PLAUS21</strain>
    </source>
</reference>
<dbReference type="EMBL" id="JADGKB010000012">
    <property type="protein sequence ID" value="KAJ3260324.1"/>
    <property type="molecule type" value="Genomic_DNA"/>
</dbReference>
<keyword evidence="7" id="KW-0378">Hydrolase</keyword>
<evidence type="ECO:0000313" key="8">
    <source>
        <dbReference type="Proteomes" id="UP001210925"/>
    </source>
</evidence>
<dbReference type="GO" id="GO:0008233">
    <property type="term" value="F:peptidase activity"/>
    <property type="evidence" value="ECO:0007669"/>
    <property type="project" value="UniProtKB-KW"/>
</dbReference>
<dbReference type="InterPro" id="IPR009915">
    <property type="entry name" value="NnrU_dom"/>
</dbReference>
<evidence type="ECO:0000256" key="2">
    <source>
        <dbReference type="ARBA" id="ARBA00022692"/>
    </source>
</evidence>
<dbReference type="AlphaFoldDB" id="A0AAD5UK98"/>
<keyword evidence="2 5" id="KW-0812">Transmembrane</keyword>
<sequence>MAFRHPATKLILFGWVGFISENLILSHNRKEIIESIGDDNYHRIYNSLSTVACGSIAYGFLKYRNNGPLFSQYYPRLHSAMSSKLMRIPSIALRIIGLVGFSQLFPKLQTPVAYAVVQTDKVPSPKIVARCPMDFNFDKNADAISGWKRVTRHPALMSLGLFSFSFALTTPFVSSAIMFAMPLAFAFIGGAHQDYRFKRGDKGDYDEQFYKDTSLAPFQSLLCGSQKWGDLYKDMKGLNATLAVLLALIF</sequence>
<evidence type="ECO:0000259" key="6">
    <source>
        <dbReference type="Pfam" id="PF07298"/>
    </source>
</evidence>
<keyword evidence="7" id="KW-0645">Protease</keyword>
<dbReference type="Pfam" id="PF07298">
    <property type="entry name" value="NnrU"/>
    <property type="match status" value="1"/>
</dbReference>
<evidence type="ECO:0000256" key="3">
    <source>
        <dbReference type="ARBA" id="ARBA00022989"/>
    </source>
</evidence>
<name>A0AAD5UK98_9FUNG</name>
<comment type="caution">
    <text evidence="7">The sequence shown here is derived from an EMBL/GenBank/DDBJ whole genome shotgun (WGS) entry which is preliminary data.</text>
</comment>